<evidence type="ECO:0000256" key="2">
    <source>
        <dbReference type="SAM" id="SignalP"/>
    </source>
</evidence>
<protein>
    <submittedName>
        <fullName evidence="3">Uncharacterized protein</fullName>
    </submittedName>
</protein>
<feature type="chain" id="PRO_5042037328" evidence="2">
    <location>
        <begin position="17"/>
        <end position="164"/>
    </location>
</feature>
<organism evidence="3 4">
    <name type="scientific">Pelobates cultripes</name>
    <name type="common">Western spadefoot toad</name>
    <dbReference type="NCBI Taxonomy" id="61616"/>
    <lineage>
        <taxon>Eukaryota</taxon>
        <taxon>Metazoa</taxon>
        <taxon>Chordata</taxon>
        <taxon>Craniata</taxon>
        <taxon>Vertebrata</taxon>
        <taxon>Euteleostomi</taxon>
        <taxon>Amphibia</taxon>
        <taxon>Batrachia</taxon>
        <taxon>Anura</taxon>
        <taxon>Pelobatoidea</taxon>
        <taxon>Pelobatidae</taxon>
        <taxon>Pelobates</taxon>
    </lineage>
</organism>
<gene>
    <name evidence="3" type="ORF">PECUL_23A061062</name>
</gene>
<evidence type="ECO:0000313" key="3">
    <source>
        <dbReference type="EMBL" id="CAH2315327.1"/>
    </source>
</evidence>
<feature type="compositionally biased region" description="Low complexity" evidence="1">
    <location>
        <begin position="46"/>
        <end position="56"/>
    </location>
</feature>
<dbReference type="AlphaFoldDB" id="A0AAD1SZ89"/>
<keyword evidence="2" id="KW-0732">Signal</keyword>
<evidence type="ECO:0000256" key="1">
    <source>
        <dbReference type="SAM" id="MobiDB-lite"/>
    </source>
</evidence>
<proteinExistence type="predicted"/>
<dbReference type="EMBL" id="OW240920">
    <property type="protein sequence ID" value="CAH2315327.1"/>
    <property type="molecule type" value="Genomic_DNA"/>
</dbReference>
<keyword evidence="4" id="KW-1185">Reference proteome</keyword>
<sequence>MFVILGSLVGVCCCKCLKPNIETQGTGPTSTQSRLLSTDQSRDLSRNSGSSSSLAPRASLAIRPQNISSLGAENHNMYINMPTTFSTMGFAQGAQFMCPPTAGTPFMNYGVPPEHSIMLTPATYIDVRSCYGQSLNPYGHNLNTYPPVTQQTEYIMANESPTKC</sequence>
<name>A0AAD1SZ89_PELCU</name>
<feature type="region of interest" description="Disordered" evidence="1">
    <location>
        <begin position="23"/>
        <end position="56"/>
    </location>
</feature>
<evidence type="ECO:0000313" key="4">
    <source>
        <dbReference type="Proteomes" id="UP001295444"/>
    </source>
</evidence>
<accession>A0AAD1SZ89</accession>
<dbReference type="Proteomes" id="UP001295444">
    <property type="component" value="Chromosome 09"/>
</dbReference>
<feature type="compositionally biased region" description="Polar residues" evidence="1">
    <location>
        <begin position="23"/>
        <end position="39"/>
    </location>
</feature>
<reference evidence="3" key="1">
    <citation type="submission" date="2022-03" db="EMBL/GenBank/DDBJ databases">
        <authorList>
            <person name="Alioto T."/>
            <person name="Alioto T."/>
            <person name="Gomez Garrido J."/>
        </authorList>
    </citation>
    <scope>NUCLEOTIDE SEQUENCE</scope>
</reference>
<feature type="signal peptide" evidence="2">
    <location>
        <begin position="1"/>
        <end position="16"/>
    </location>
</feature>